<keyword evidence="2" id="KW-0602">Photosynthesis</keyword>
<dbReference type="GO" id="GO:0009523">
    <property type="term" value="C:photosystem II"/>
    <property type="evidence" value="ECO:0007669"/>
    <property type="project" value="UniProtKB-KW"/>
</dbReference>
<evidence type="ECO:0000313" key="10">
    <source>
        <dbReference type="Proteomes" id="UP000077755"/>
    </source>
</evidence>
<keyword evidence="4 8" id="KW-0812">Transmembrane</keyword>
<organism evidence="9 10">
    <name type="scientific">Daucus carota subsp. sativus</name>
    <name type="common">Carrot</name>
    <dbReference type="NCBI Taxonomy" id="79200"/>
    <lineage>
        <taxon>Eukaryota</taxon>
        <taxon>Viridiplantae</taxon>
        <taxon>Streptophyta</taxon>
        <taxon>Embryophyta</taxon>
        <taxon>Tracheophyta</taxon>
        <taxon>Spermatophyta</taxon>
        <taxon>Magnoliopsida</taxon>
        <taxon>eudicotyledons</taxon>
        <taxon>Gunneridae</taxon>
        <taxon>Pentapetalae</taxon>
        <taxon>asterids</taxon>
        <taxon>campanulids</taxon>
        <taxon>Apiales</taxon>
        <taxon>Apiaceae</taxon>
        <taxon>Apioideae</taxon>
        <taxon>Scandiceae</taxon>
        <taxon>Daucinae</taxon>
        <taxon>Daucus</taxon>
        <taxon>Daucus sect. Daucus</taxon>
    </lineage>
</organism>
<evidence type="ECO:0000256" key="8">
    <source>
        <dbReference type="SAM" id="Phobius"/>
    </source>
</evidence>
<dbReference type="GO" id="GO:0050821">
    <property type="term" value="P:protein stabilization"/>
    <property type="evidence" value="ECO:0007669"/>
    <property type="project" value="InterPro"/>
</dbReference>
<proteinExistence type="predicted"/>
<keyword evidence="7" id="KW-0604">Photosystem II</keyword>
<dbReference type="AlphaFoldDB" id="A0AAF0XKZ1"/>
<dbReference type="Proteomes" id="UP000077755">
    <property type="component" value="Chromosome 7"/>
</dbReference>
<dbReference type="Pfam" id="PF00737">
    <property type="entry name" value="PsbH"/>
    <property type="match status" value="1"/>
</dbReference>
<accession>A0AAF0XKZ1</accession>
<evidence type="ECO:0000256" key="6">
    <source>
        <dbReference type="ARBA" id="ARBA00023136"/>
    </source>
</evidence>
<reference evidence="9" key="1">
    <citation type="journal article" date="2016" name="Nat. Genet.">
        <title>A high-quality carrot genome assembly provides new insights into carotenoid accumulation and asterid genome evolution.</title>
        <authorList>
            <person name="Iorizzo M."/>
            <person name="Ellison S."/>
            <person name="Senalik D."/>
            <person name="Zeng P."/>
            <person name="Satapoomin P."/>
            <person name="Huang J."/>
            <person name="Bowman M."/>
            <person name="Iovene M."/>
            <person name="Sanseverino W."/>
            <person name="Cavagnaro P."/>
            <person name="Yildiz M."/>
            <person name="Macko-Podgorni A."/>
            <person name="Moranska E."/>
            <person name="Grzebelus E."/>
            <person name="Grzebelus D."/>
            <person name="Ashrafi H."/>
            <person name="Zheng Z."/>
            <person name="Cheng S."/>
            <person name="Spooner D."/>
            <person name="Van Deynze A."/>
            <person name="Simon P."/>
        </authorList>
    </citation>
    <scope>NUCLEOTIDE SEQUENCE</scope>
    <source>
        <tissue evidence="9">Leaf</tissue>
    </source>
</reference>
<feature type="transmembrane region" description="Helical" evidence="8">
    <location>
        <begin position="42"/>
        <end position="65"/>
    </location>
</feature>
<dbReference type="GO" id="GO:0009535">
    <property type="term" value="C:chloroplast thylakoid membrane"/>
    <property type="evidence" value="ECO:0007669"/>
    <property type="project" value="UniProtKB-SubCell"/>
</dbReference>
<dbReference type="GO" id="GO:0042301">
    <property type="term" value="F:phosphate ion binding"/>
    <property type="evidence" value="ECO:0007669"/>
    <property type="project" value="InterPro"/>
</dbReference>
<keyword evidence="3" id="KW-0597">Phosphoprotein</keyword>
<keyword evidence="10" id="KW-1185">Reference proteome</keyword>
<dbReference type="PANTHER" id="PTHR34469">
    <property type="entry name" value="PHOTOSYSTEM II REACTION CENTER PROTEIN H"/>
    <property type="match status" value="1"/>
</dbReference>
<feature type="transmembrane region" description="Helical" evidence="8">
    <location>
        <begin position="71"/>
        <end position="93"/>
    </location>
</feature>
<keyword evidence="6 8" id="KW-0472">Membrane</keyword>
<evidence type="ECO:0000256" key="1">
    <source>
        <dbReference type="ARBA" id="ARBA00004581"/>
    </source>
</evidence>
<reference evidence="9" key="2">
    <citation type="submission" date="2022-03" db="EMBL/GenBank/DDBJ databases">
        <title>Draft title - Genomic analysis of global carrot germplasm unveils the trajectory of domestication and the origin of high carotenoid orange carrot.</title>
        <authorList>
            <person name="Iorizzo M."/>
            <person name="Ellison S."/>
            <person name="Senalik D."/>
            <person name="Macko-Podgorni A."/>
            <person name="Grzebelus D."/>
            <person name="Bostan H."/>
            <person name="Rolling W."/>
            <person name="Curaba J."/>
            <person name="Simon P."/>
        </authorList>
    </citation>
    <scope>NUCLEOTIDE SEQUENCE</scope>
    <source>
        <tissue evidence="9">Leaf</tissue>
    </source>
</reference>
<name>A0AAF0XKZ1_DAUCS</name>
<evidence type="ECO:0000256" key="5">
    <source>
        <dbReference type="ARBA" id="ARBA00022989"/>
    </source>
</evidence>
<sequence length="95" mass="10944">MATQTIENESISHRKPNTVWILLKTTKFKIWKIALRWGTTPLMVVAMALFAIFLSVILAIYNSFILLKESFITLIFSSFDLAVRSQIIFFNIFGI</sequence>
<dbReference type="GO" id="GO:0015979">
    <property type="term" value="P:photosynthesis"/>
    <property type="evidence" value="ECO:0007669"/>
    <property type="project" value="UniProtKB-KW"/>
</dbReference>
<evidence type="ECO:0000256" key="3">
    <source>
        <dbReference type="ARBA" id="ARBA00022553"/>
    </source>
</evidence>
<dbReference type="InterPro" id="IPR036863">
    <property type="entry name" value="PSII_PsbH_sf"/>
</dbReference>
<gene>
    <name evidence="9" type="ORF">DCAR_0727764</name>
</gene>
<dbReference type="Gene3D" id="1.20.5.880">
    <property type="entry name" value="Photosystem II reaction center protein H"/>
    <property type="match status" value="1"/>
</dbReference>
<protein>
    <submittedName>
        <fullName evidence="9">Uncharacterized protein</fullName>
    </submittedName>
</protein>
<dbReference type="EMBL" id="CP093349">
    <property type="protein sequence ID" value="WOH08326.1"/>
    <property type="molecule type" value="Genomic_DNA"/>
</dbReference>
<dbReference type="SUPFAM" id="SSF161025">
    <property type="entry name" value="Photosystem II 10 kDa phosphoprotein PsbH"/>
    <property type="match status" value="1"/>
</dbReference>
<keyword evidence="5 8" id="KW-1133">Transmembrane helix</keyword>
<comment type="subcellular location">
    <subcellularLocation>
        <location evidence="1">Plastid</location>
        <location evidence="1">Chloroplast thylakoid membrane</location>
        <topology evidence="1">Single-pass membrane protein</topology>
    </subcellularLocation>
</comment>
<dbReference type="InterPro" id="IPR001056">
    <property type="entry name" value="PSII_PsbH"/>
</dbReference>
<evidence type="ECO:0000313" key="9">
    <source>
        <dbReference type="EMBL" id="WOH08326.1"/>
    </source>
</evidence>
<evidence type="ECO:0000256" key="4">
    <source>
        <dbReference type="ARBA" id="ARBA00022692"/>
    </source>
</evidence>
<dbReference type="PANTHER" id="PTHR34469:SF4">
    <property type="entry name" value="PHOTOSYSTEM II REACTION CENTER PROTEIN H"/>
    <property type="match status" value="1"/>
</dbReference>
<evidence type="ECO:0000256" key="2">
    <source>
        <dbReference type="ARBA" id="ARBA00022531"/>
    </source>
</evidence>
<evidence type="ECO:0000256" key="7">
    <source>
        <dbReference type="ARBA" id="ARBA00023276"/>
    </source>
</evidence>